<gene>
    <name evidence="9" type="ORF">D7Z94_09470</name>
</gene>
<evidence type="ECO:0000256" key="3">
    <source>
        <dbReference type="ARBA" id="ARBA00023082"/>
    </source>
</evidence>
<dbReference type="GO" id="GO:0006352">
    <property type="term" value="P:DNA-templated transcription initiation"/>
    <property type="evidence" value="ECO:0007669"/>
    <property type="project" value="InterPro"/>
</dbReference>
<keyword evidence="5 6" id="KW-0804">Transcription</keyword>
<dbReference type="Gene3D" id="1.10.10.10">
    <property type="entry name" value="Winged helix-like DNA-binding domain superfamily/Winged helix DNA-binding domain"/>
    <property type="match status" value="1"/>
</dbReference>
<dbReference type="AlphaFoldDB" id="A0A3B0C6B1"/>
<dbReference type="InterPro" id="IPR014284">
    <property type="entry name" value="RNA_pol_sigma-70_dom"/>
</dbReference>
<evidence type="ECO:0000256" key="2">
    <source>
        <dbReference type="ARBA" id="ARBA00023015"/>
    </source>
</evidence>
<dbReference type="NCBIfam" id="TIGR02937">
    <property type="entry name" value="sigma70-ECF"/>
    <property type="match status" value="1"/>
</dbReference>
<comment type="similarity">
    <text evidence="1 6">Belongs to the sigma-70 factor family. ECF subfamily.</text>
</comment>
<dbReference type="CDD" id="cd06171">
    <property type="entry name" value="Sigma70_r4"/>
    <property type="match status" value="1"/>
</dbReference>
<dbReference type="SUPFAM" id="SSF88659">
    <property type="entry name" value="Sigma3 and sigma4 domains of RNA polymerase sigma factors"/>
    <property type="match status" value="1"/>
</dbReference>
<name>A0A3B0C6B1_9FLAO</name>
<evidence type="ECO:0000259" key="8">
    <source>
        <dbReference type="Pfam" id="PF08281"/>
    </source>
</evidence>
<dbReference type="SUPFAM" id="SSF88946">
    <property type="entry name" value="Sigma2 domain of RNA polymerase sigma factors"/>
    <property type="match status" value="1"/>
</dbReference>
<dbReference type="InterPro" id="IPR013325">
    <property type="entry name" value="RNA_pol_sigma_r2"/>
</dbReference>
<dbReference type="InterPro" id="IPR013324">
    <property type="entry name" value="RNA_pol_sigma_r3/r4-like"/>
</dbReference>
<evidence type="ECO:0000256" key="6">
    <source>
        <dbReference type="RuleBase" id="RU000716"/>
    </source>
</evidence>
<sequence>MAGAQKNKQEDRFLKKAAQGNREGLEYLVNTYKNLAYTVAITILRNREDAEEVVQDAFIKAFASLKGFKKSSKFSTWLYRIVYNCALTKIASRKIMNASLEEVSSHEKNSNAENKGWDALRSHEKRKYIDRAMDRLSPEDRLLFTLHYVRGKTISEIGNIMDLKRSAIKMRLLRGRKQLKIELESVLGNEVKNLL</sequence>
<keyword evidence="4 6" id="KW-0238">DNA-binding</keyword>
<dbReference type="RefSeq" id="WP_120711319.1">
    <property type="nucleotide sequence ID" value="NZ_RBCJ01000002.1"/>
</dbReference>
<feature type="domain" description="RNA polymerase sigma-70 region 2" evidence="7">
    <location>
        <begin position="28"/>
        <end position="93"/>
    </location>
</feature>
<dbReference type="PANTHER" id="PTHR43133">
    <property type="entry name" value="RNA POLYMERASE ECF-TYPE SIGMA FACTO"/>
    <property type="match status" value="1"/>
</dbReference>
<dbReference type="Pfam" id="PF08281">
    <property type="entry name" value="Sigma70_r4_2"/>
    <property type="match status" value="1"/>
</dbReference>
<dbReference type="PROSITE" id="PS01063">
    <property type="entry name" value="SIGMA70_ECF"/>
    <property type="match status" value="1"/>
</dbReference>
<keyword evidence="2 6" id="KW-0805">Transcription regulation</keyword>
<reference evidence="9 10" key="1">
    <citation type="submission" date="2018-10" db="EMBL/GenBank/DDBJ databases">
        <title>Ulvibacterium marinum gen. nov., sp. nov., a novel marine bacterium of the family Flavobacteriaceae, isolated from a culture of the green alga Ulva prolifera.</title>
        <authorList>
            <person name="Zhang Z."/>
        </authorList>
    </citation>
    <scope>NUCLEOTIDE SEQUENCE [LARGE SCALE GENOMIC DNA]</scope>
    <source>
        <strain evidence="9 10">CCMM003</strain>
    </source>
</reference>
<evidence type="ECO:0000313" key="10">
    <source>
        <dbReference type="Proteomes" id="UP000276603"/>
    </source>
</evidence>
<feature type="domain" description="RNA polymerase sigma factor 70 region 4 type 2" evidence="8">
    <location>
        <begin position="127"/>
        <end position="179"/>
    </location>
</feature>
<comment type="caution">
    <text evidence="9">The sequence shown here is derived from an EMBL/GenBank/DDBJ whole genome shotgun (WGS) entry which is preliminary data.</text>
</comment>
<evidence type="ECO:0000256" key="4">
    <source>
        <dbReference type="ARBA" id="ARBA00023125"/>
    </source>
</evidence>
<dbReference type="Gene3D" id="1.10.1740.10">
    <property type="match status" value="1"/>
</dbReference>
<evidence type="ECO:0000256" key="5">
    <source>
        <dbReference type="ARBA" id="ARBA00023163"/>
    </source>
</evidence>
<dbReference type="PANTHER" id="PTHR43133:SF8">
    <property type="entry name" value="RNA POLYMERASE SIGMA FACTOR HI_1459-RELATED"/>
    <property type="match status" value="1"/>
</dbReference>
<dbReference type="EMBL" id="RBCJ01000002">
    <property type="protein sequence ID" value="RKN81162.1"/>
    <property type="molecule type" value="Genomic_DNA"/>
</dbReference>
<dbReference type="Proteomes" id="UP000276603">
    <property type="component" value="Unassembled WGS sequence"/>
</dbReference>
<accession>A0A3B0C6B1</accession>
<dbReference type="InterPro" id="IPR036388">
    <property type="entry name" value="WH-like_DNA-bd_sf"/>
</dbReference>
<dbReference type="InterPro" id="IPR039425">
    <property type="entry name" value="RNA_pol_sigma-70-like"/>
</dbReference>
<organism evidence="9 10">
    <name type="scientific">Ulvibacterium marinum</name>
    <dbReference type="NCBI Taxonomy" id="2419782"/>
    <lineage>
        <taxon>Bacteria</taxon>
        <taxon>Pseudomonadati</taxon>
        <taxon>Bacteroidota</taxon>
        <taxon>Flavobacteriia</taxon>
        <taxon>Flavobacteriales</taxon>
        <taxon>Flavobacteriaceae</taxon>
        <taxon>Ulvibacterium</taxon>
    </lineage>
</organism>
<dbReference type="InterPro" id="IPR013249">
    <property type="entry name" value="RNA_pol_sigma70_r4_t2"/>
</dbReference>
<evidence type="ECO:0000313" key="9">
    <source>
        <dbReference type="EMBL" id="RKN81162.1"/>
    </source>
</evidence>
<protein>
    <recommendedName>
        <fullName evidence="6">RNA polymerase sigma factor</fullName>
    </recommendedName>
</protein>
<dbReference type="InterPro" id="IPR000838">
    <property type="entry name" value="RNA_pol_sigma70_ECF_CS"/>
</dbReference>
<keyword evidence="3 6" id="KW-0731">Sigma factor</keyword>
<dbReference type="GO" id="GO:0016987">
    <property type="term" value="F:sigma factor activity"/>
    <property type="evidence" value="ECO:0007669"/>
    <property type="project" value="UniProtKB-KW"/>
</dbReference>
<dbReference type="OrthoDB" id="1027298at2"/>
<dbReference type="Pfam" id="PF04542">
    <property type="entry name" value="Sigma70_r2"/>
    <property type="match status" value="1"/>
</dbReference>
<proteinExistence type="inferred from homology"/>
<dbReference type="GO" id="GO:0003677">
    <property type="term" value="F:DNA binding"/>
    <property type="evidence" value="ECO:0007669"/>
    <property type="project" value="UniProtKB-KW"/>
</dbReference>
<dbReference type="InterPro" id="IPR007627">
    <property type="entry name" value="RNA_pol_sigma70_r2"/>
</dbReference>
<evidence type="ECO:0000256" key="1">
    <source>
        <dbReference type="ARBA" id="ARBA00010641"/>
    </source>
</evidence>
<evidence type="ECO:0000259" key="7">
    <source>
        <dbReference type="Pfam" id="PF04542"/>
    </source>
</evidence>
<keyword evidence="10" id="KW-1185">Reference proteome</keyword>